<evidence type="ECO:0000313" key="3">
    <source>
        <dbReference type="Proteomes" id="UP000034164"/>
    </source>
</evidence>
<feature type="transmembrane region" description="Helical" evidence="1">
    <location>
        <begin position="372"/>
        <end position="398"/>
    </location>
</feature>
<gene>
    <name evidence="2" type="ORF">EMCG_01750</name>
</gene>
<keyword evidence="1" id="KW-0812">Transmembrane</keyword>
<dbReference type="PANTHER" id="PTHR34414">
    <property type="entry name" value="HET DOMAIN-CONTAINING PROTEIN-RELATED"/>
    <property type="match status" value="1"/>
</dbReference>
<dbReference type="VEuPathDB" id="FungiDB:EMCG_01750"/>
<accession>A0A0G2J2A6</accession>
<protein>
    <submittedName>
        <fullName evidence="2">Uncharacterized protein</fullName>
    </submittedName>
</protein>
<name>A0A0G2J2A6_9EURO</name>
<evidence type="ECO:0000313" key="2">
    <source>
        <dbReference type="EMBL" id="KKZ63939.1"/>
    </source>
</evidence>
<keyword evidence="1" id="KW-0472">Membrane</keyword>
<dbReference type="AlphaFoldDB" id="A0A0G2J2A6"/>
<dbReference type="Proteomes" id="UP000034164">
    <property type="component" value="Unassembled WGS sequence"/>
</dbReference>
<dbReference type="EMBL" id="LCZI01000889">
    <property type="protein sequence ID" value="KKZ63939.1"/>
    <property type="molecule type" value="Genomic_DNA"/>
</dbReference>
<proteinExistence type="predicted"/>
<sequence>MCDGRVMEDLLLRSAKAAEVLAARVGVKRNIYPKISQAVLRHSSLITSVIKQLQSLLIETVKDQASRTDYFTQAPPFSIRLLGGGVDDATSTLQHKNDQLRAVFPASYRTDTDDLVAPSYDYMACIEKELDLQRLNKIFEWLWVVGRPMPPRALHYQLLLNREIFITEHMDMHLVWTEGRVFLKPIPRFLLEPHFWTEYLSCREGCKCLHHEGGVGIPGNAQECLHRKLRKSALGFLYSYAALISHESDFYIAKDKRLLPAEEEGLTWQGWRTFVEQLDTAHIYPNIIPRFIYGELRLSRLNKIYRFTQYPFLGGYTRHWHEYKTFFRDNFTWLASATVYVAIVLTAMQVGLETKALTGNAAFQSASYGFTVFSILGPLAATGSIFLAFFYLFVNNLVVAMAYEKKRFHHIAVSSGRP</sequence>
<keyword evidence="1" id="KW-1133">Transmembrane helix</keyword>
<dbReference type="PANTHER" id="PTHR34414:SF1">
    <property type="entry name" value="SUBTILISIN-LIKE SERINE PROTEASE"/>
    <property type="match status" value="1"/>
</dbReference>
<dbReference type="OrthoDB" id="5086500at2759"/>
<evidence type="ECO:0000256" key="1">
    <source>
        <dbReference type="SAM" id="Phobius"/>
    </source>
</evidence>
<comment type="caution">
    <text evidence="2">The sequence shown here is derived from an EMBL/GenBank/DDBJ whole genome shotgun (WGS) entry which is preliminary data.</text>
</comment>
<reference evidence="3" key="1">
    <citation type="journal article" date="2015" name="PLoS Genet.">
        <title>The dynamic genome and transcriptome of the human fungal pathogen Blastomyces and close relative Emmonsia.</title>
        <authorList>
            <person name="Munoz J.F."/>
            <person name="Gauthier G.M."/>
            <person name="Desjardins C.A."/>
            <person name="Gallo J.E."/>
            <person name="Holder J."/>
            <person name="Sullivan T.D."/>
            <person name="Marty A.J."/>
            <person name="Carmen J.C."/>
            <person name="Chen Z."/>
            <person name="Ding L."/>
            <person name="Gujja S."/>
            <person name="Magrini V."/>
            <person name="Misas E."/>
            <person name="Mitreva M."/>
            <person name="Priest M."/>
            <person name="Saif S."/>
            <person name="Whiston E.A."/>
            <person name="Young S."/>
            <person name="Zeng Q."/>
            <person name="Goldman W.E."/>
            <person name="Mardis E.R."/>
            <person name="Taylor J.W."/>
            <person name="McEwen J.G."/>
            <person name="Clay O.K."/>
            <person name="Klein B.S."/>
            <person name="Cuomo C.A."/>
        </authorList>
    </citation>
    <scope>NUCLEOTIDE SEQUENCE [LARGE SCALE GENOMIC DNA]</scope>
    <source>
        <strain evidence="3">UAMH 3008</strain>
    </source>
</reference>
<dbReference type="InterPro" id="IPR046536">
    <property type="entry name" value="DUF6601"/>
</dbReference>
<dbReference type="Pfam" id="PF20246">
    <property type="entry name" value="DUF6601"/>
    <property type="match status" value="1"/>
</dbReference>
<organism evidence="2 3">
    <name type="scientific">[Emmonsia] crescens</name>
    <dbReference type="NCBI Taxonomy" id="73230"/>
    <lineage>
        <taxon>Eukaryota</taxon>
        <taxon>Fungi</taxon>
        <taxon>Dikarya</taxon>
        <taxon>Ascomycota</taxon>
        <taxon>Pezizomycotina</taxon>
        <taxon>Eurotiomycetes</taxon>
        <taxon>Eurotiomycetidae</taxon>
        <taxon>Onygenales</taxon>
        <taxon>Ajellomycetaceae</taxon>
        <taxon>Emergomyces</taxon>
    </lineage>
</organism>
<feature type="transmembrane region" description="Helical" evidence="1">
    <location>
        <begin position="331"/>
        <end position="352"/>
    </location>
</feature>